<evidence type="ECO:0000313" key="2">
    <source>
        <dbReference type="Proteomes" id="UP000722791"/>
    </source>
</evidence>
<sequence length="101" mass="10445">MPPKPSTSSWFHDGPGAPPYLVGLTPHEDRPRSAVTPVYECLGRALGLGEVLRRDGHAGGVVSPRGAASRTVDFMGGHAAAKEGGGGREAILSMALDNRGK</sequence>
<proteinExistence type="predicted"/>
<name>A0A8J4G103_9CHLO</name>
<evidence type="ECO:0000313" key="1">
    <source>
        <dbReference type="EMBL" id="GIL97357.1"/>
    </source>
</evidence>
<accession>A0A8J4G103</accession>
<reference evidence="1" key="1">
    <citation type="journal article" date="2021" name="Proc. Natl. Acad. Sci. U.S.A.">
        <title>Three genomes in the algal genus Volvox reveal the fate of a haploid sex-determining region after a transition to homothallism.</title>
        <authorList>
            <person name="Yamamoto K."/>
            <person name="Hamaji T."/>
            <person name="Kawai-Toyooka H."/>
            <person name="Matsuzaki R."/>
            <person name="Takahashi F."/>
            <person name="Nishimura Y."/>
            <person name="Kawachi M."/>
            <person name="Noguchi H."/>
            <person name="Minakuchi Y."/>
            <person name="Umen J.G."/>
            <person name="Toyoda A."/>
            <person name="Nozaki H."/>
        </authorList>
    </citation>
    <scope>NUCLEOTIDE SEQUENCE</scope>
    <source>
        <strain evidence="1">NIES-3785</strain>
    </source>
</reference>
<organism evidence="1 2">
    <name type="scientific">Volvox reticuliferus</name>
    <dbReference type="NCBI Taxonomy" id="1737510"/>
    <lineage>
        <taxon>Eukaryota</taxon>
        <taxon>Viridiplantae</taxon>
        <taxon>Chlorophyta</taxon>
        <taxon>core chlorophytes</taxon>
        <taxon>Chlorophyceae</taxon>
        <taxon>CS clade</taxon>
        <taxon>Chlamydomonadales</taxon>
        <taxon>Volvocaceae</taxon>
        <taxon>Volvox</taxon>
    </lineage>
</organism>
<comment type="caution">
    <text evidence="1">The sequence shown here is derived from an EMBL/GenBank/DDBJ whole genome shotgun (WGS) entry which is preliminary data.</text>
</comment>
<protein>
    <submittedName>
        <fullName evidence="1">Uncharacterized protein</fullName>
    </submittedName>
</protein>
<dbReference type="Proteomes" id="UP000722791">
    <property type="component" value="Unassembled WGS sequence"/>
</dbReference>
<dbReference type="EMBL" id="BNCQ01000004">
    <property type="protein sequence ID" value="GIL97357.1"/>
    <property type="molecule type" value="Genomic_DNA"/>
</dbReference>
<dbReference type="AlphaFoldDB" id="A0A8J4G103"/>
<gene>
    <name evidence="1" type="ORF">Vretimale_3010</name>
</gene>